<dbReference type="STRING" id="1121451.DESAM_20620"/>
<name>L0R9N1_9BACT</name>
<keyword evidence="2" id="KW-1185">Reference proteome</keyword>
<sequence>MNFHKLVELEKYLDVAHHVPGRIRVKFSPLILTKPAALAAMRDHCELPAAILSARLNTAARSVVIEYNPDEILPEVIEELIQGQDKSKKVEIISELYGRLMNHPT</sequence>
<dbReference type="PATRIC" id="fig|1121451.3.peg.880"/>
<dbReference type="KEGG" id="dhy:DESAM_20620"/>
<evidence type="ECO:0000313" key="2">
    <source>
        <dbReference type="Proteomes" id="UP000010808"/>
    </source>
</evidence>
<accession>L0R9N1</accession>
<dbReference type="OrthoDB" id="9131875at2"/>
<dbReference type="eggNOG" id="ENOG5033FQJ">
    <property type="taxonomic scope" value="Bacteria"/>
</dbReference>
<reference evidence="1 2" key="1">
    <citation type="submission" date="2012-10" db="EMBL/GenBank/DDBJ databases">
        <authorList>
            <person name="Genoscope - CEA"/>
        </authorList>
    </citation>
    <scope>NUCLEOTIDE SEQUENCE [LARGE SCALE GENOMIC DNA]</scope>
    <source>
        <strain evidence="2">AM13 / DSM 14728</strain>
    </source>
</reference>
<dbReference type="RefSeq" id="WP_015335515.1">
    <property type="nucleotide sequence ID" value="NC_020055.1"/>
</dbReference>
<dbReference type="AlphaFoldDB" id="L0R9N1"/>
<dbReference type="Proteomes" id="UP000010808">
    <property type="component" value="Chromosome"/>
</dbReference>
<organism evidence="1 2">
    <name type="scientific">Maridesulfovibrio hydrothermalis AM13 = DSM 14728</name>
    <dbReference type="NCBI Taxonomy" id="1121451"/>
    <lineage>
        <taxon>Bacteria</taxon>
        <taxon>Pseudomonadati</taxon>
        <taxon>Thermodesulfobacteriota</taxon>
        <taxon>Desulfovibrionia</taxon>
        <taxon>Desulfovibrionales</taxon>
        <taxon>Desulfovibrionaceae</taxon>
        <taxon>Maridesulfovibrio</taxon>
    </lineage>
</organism>
<dbReference type="EMBL" id="FO203522">
    <property type="protein sequence ID" value="CCO22907.1"/>
    <property type="molecule type" value="Genomic_DNA"/>
</dbReference>
<proteinExistence type="predicted"/>
<gene>
    <name evidence="1" type="ORF">DESAM_20620</name>
</gene>
<protein>
    <submittedName>
        <fullName evidence="1">Uncharacterized protein</fullName>
    </submittedName>
</protein>
<evidence type="ECO:0000313" key="1">
    <source>
        <dbReference type="EMBL" id="CCO22907.1"/>
    </source>
</evidence>
<dbReference type="HOGENOM" id="CLU_145976_1_0_7"/>